<dbReference type="EMBL" id="JAAGXA010000009">
    <property type="protein sequence ID" value="NEN79328.1"/>
    <property type="molecule type" value="Genomic_DNA"/>
</dbReference>
<name>A0A6P0HKX9_9ACTN</name>
<dbReference type="Proteomes" id="UP000468687">
    <property type="component" value="Unassembled WGS sequence"/>
</dbReference>
<keyword evidence="3" id="KW-1185">Reference proteome</keyword>
<protein>
    <submittedName>
        <fullName evidence="2">DUF3710 domain-containing protein</fullName>
    </submittedName>
</protein>
<dbReference type="AlphaFoldDB" id="A0A6P0HKX9"/>
<comment type="caution">
    <text evidence="2">The sequence shown here is derived from an EMBL/GenBank/DDBJ whole genome shotgun (WGS) entry which is preliminary data.</text>
</comment>
<sequence length="220" mass="23444">MKFRRKRPAGGPASADHGVAGPTALTPSFGDPERVEQVTTGPFDVKDVDLEDGVERVDLGSLLITPGEGRDVRLQVDQKTNRVQAVLIAGPEGAIELRAFAAPRNGDLWGETRPRIAAETTRRGGAAEEQEGPFGTELRCQTTVKKPDGTTAVQHSRVVGVNGPRWLLRATFLGTPVVDETAGAAWAEVLQQVVVRRGDAAMAVGDALPITVPETARRVQ</sequence>
<evidence type="ECO:0000313" key="2">
    <source>
        <dbReference type="EMBL" id="NEN79328.1"/>
    </source>
</evidence>
<organism evidence="2 3">
    <name type="scientific">Nocardioides zeae</name>
    <dbReference type="NCBI Taxonomy" id="1457234"/>
    <lineage>
        <taxon>Bacteria</taxon>
        <taxon>Bacillati</taxon>
        <taxon>Actinomycetota</taxon>
        <taxon>Actinomycetes</taxon>
        <taxon>Propionibacteriales</taxon>
        <taxon>Nocardioidaceae</taxon>
        <taxon>Nocardioides</taxon>
    </lineage>
</organism>
<accession>A0A6P0HKX9</accession>
<evidence type="ECO:0000313" key="3">
    <source>
        <dbReference type="Proteomes" id="UP000468687"/>
    </source>
</evidence>
<feature type="region of interest" description="Disordered" evidence="1">
    <location>
        <begin position="1"/>
        <end position="36"/>
    </location>
</feature>
<evidence type="ECO:0000256" key="1">
    <source>
        <dbReference type="SAM" id="MobiDB-lite"/>
    </source>
</evidence>
<gene>
    <name evidence="2" type="ORF">G3T38_13675</name>
</gene>
<reference evidence="2 3" key="1">
    <citation type="journal article" date="2014" name="Int. J. Syst. Evol. Microbiol.">
        <title>Nocardioides zeae sp. nov., isolated from the stem of Zea mays.</title>
        <authorList>
            <person name="Glaeser S.P."/>
            <person name="McInroy J.A."/>
            <person name="Busse H.J."/>
            <person name="Kampfer P."/>
        </authorList>
    </citation>
    <scope>NUCLEOTIDE SEQUENCE [LARGE SCALE GENOMIC DNA]</scope>
    <source>
        <strain evidence="2 3">JCM 30728</strain>
    </source>
</reference>
<proteinExistence type="predicted"/>
<dbReference type="Pfam" id="PF12502">
    <property type="entry name" value="DUF3710"/>
    <property type="match status" value="1"/>
</dbReference>
<dbReference type="RefSeq" id="WP_163772870.1">
    <property type="nucleotide sequence ID" value="NZ_JAAGXA010000009.1"/>
</dbReference>
<dbReference type="InterPro" id="IPR022183">
    <property type="entry name" value="DUF3710"/>
</dbReference>